<evidence type="ECO:0000259" key="2">
    <source>
        <dbReference type="PROSITE" id="PS50222"/>
    </source>
</evidence>
<feature type="compositionally biased region" description="Acidic residues" evidence="1">
    <location>
        <begin position="24"/>
        <end position="58"/>
    </location>
</feature>
<proteinExistence type="predicted"/>
<dbReference type="EMBL" id="KK584374">
    <property type="protein sequence ID" value="KDO16045.1"/>
    <property type="molecule type" value="Genomic_DNA"/>
</dbReference>
<dbReference type="KEGG" id="spar:SPRG_18421"/>
<dbReference type="RefSeq" id="XP_012213248.1">
    <property type="nucleotide sequence ID" value="XM_012357858.1"/>
</dbReference>
<dbReference type="InterPro" id="IPR002048">
    <property type="entry name" value="EF_hand_dom"/>
</dbReference>
<dbReference type="VEuPathDB" id="FungiDB:SPRG_18421"/>
<evidence type="ECO:0000256" key="1">
    <source>
        <dbReference type="SAM" id="MobiDB-lite"/>
    </source>
</evidence>
<dbReference type="InterPro" id="IPR018247">
    <property type="entry name" value="EF_Hand_1_Ca_BS"/>
</dbReference>
<evidence type="ECO:0000313" key="4">
    <source>
        <dbReference type="Proteomes" id="UP000030745"/>
    </source>
</evidence>
<feature type="region of interest" description="Disordered" evidence="1">
    <location>
        <begin position="1"/>
        <end position="61"/>
    </location>
</feature>
<keyword evidence="4" id="KW-1185">Reference proteome</keyword>
<dbReference type="STRING" id="695850.A0A067BH19"/>
<accession>A0A067BH19</accession>
<dbReference type="GeneID" id="24139946"/>
<dbReference type="Proteomes" id="UP000030745">
    <property type="component" value="Unassembled WGS sequence"/>
</dbReference>
<evidence type="ECO:0000313" key="3">
    <source>
        <dbReference type="EMBL" id="KDO16045.1"/>
    </source>
</evidence>
<name>A0A067BH19_SAPPC</name>
<protein>
    <recommendedName>
        <fullName evidence="2">EF-hand domain-containing protein</fullName>
    </recommendedName>
</protein>
<dbReference type="PROSITE" id="PS50222">
    <property type="entry name" value="EF_HAND_2"/>
    <property type="match status" value="1"/>
</dbReference>
<feature type="domain" description="EF-hand" evidence="2">
    <location>
        <begin position="73"/>
        <end position="108"/>
    </location>
</feature>
<dbReference type="AlphaFoldDB" id="A0A067BH19"/>
<reference evidence="3 4" key="1">
    <citation type="journal article" date="2013" name="PLoS Genet.">
        <title>Distinctive expansion of potential virulence genes in the genome of the oomycete fish pathogen Saprolegnia parasitica.</title>
        <authorList>
            <person name="Jiang R.H."/>
            <person name="de Bruijn I."/>
            <person name="Haas B.J."/>
            <person name="Belmonte R."/>
            <person name="Lobach L."/>
            <person name="Christie J."/>
            <person name="van den Ackerveken G."/>
            <person name="Bottin A."/>
            <person name="Bulone V."/>
            <person name="Diaz-Moreno S.M."/>
            <person name="Dumas B."/>
            <person name="Fan L."/>
            <person name="Gaulin E."/>
            <person name="Govers F."/>
            <person name="Grenville-Briggs L.J."/>
            <person name="Horner N.R."/>
            <person name="Levin J.Z."/>
            <person name="Mammella M."/>
            <person name="Meijer H.J."/>
            <person name="Morris P."/>
            <person name="Nusbaum C."/>
            <person name="Oome S."/>
            <person name="Phillips A.J."/>
            <person name="van Rooyen D."/>
            <person name="Rzeszutek E."/>
            <person name="Saraiva M."/>
            <person name="Secombes C.J."/>
            <person name="Seidl M.F."/>
            <person name="Snel B."/>
            <person name="Stassen J.H."/>
            <person name="Sykes S."/>
            <person name="Tripathy S."/>
            <person name="van den Berg H."/>
            <person name="Vega-Arreguin J.C."/>
            <person name="Wawra S."/>
            <person name="Young S.K."/>
            <person name="Zeng Q."/>
            <person name="Dieguez-Uribeondo J."/>
            <person name="Russ C."/>
            <person name="Tyler B.M."/>
            <person name="van West P."/>
        </authorList>
    </citation>
    <scope>NUCLEOTIDE SEQUENCE [LARGE SCALE GENOMIC DNA]</scope>
    <source>
        <strain evidence="3 4">CBS 223.65</strain>
    </source>
</reference>
<gene>
    <name evidence="3" type="ORF">SPRG_18421</name>
</gene>
<dbReference type="GO" id="GO:0005509">
    <property type="term" value="F:calcium ion binding"/>
    <property type="evidence" value="ECO:0007669"/>
    <property type="project" value="InterPro"/>
</dbReference>
<organism evidence="3 4">
    <name type="scientific">Saprolegnia parasitica (strain CBS 223.65)</name>
    <dbReference type="NCBI Taxonomy" id="695850"/>
    <lineage>
        <taxon>Eukaryota</taxon>
        <taxon>Sar</taxon>
        <taxon>Stramenopiles</taxon>
        <taxon>Oomycota</taxon>
        <taxon>Saprolegniomycetes</taxon>
        <taxon>Saprolegniales</taxon>
        <taxon>Saprolegniaceae</taxon>
        <taxon>Saprolegnia</taxon>
    </lineage>
</organism>
<dbReference type="PROSITE" id="PS00018">
    <property type="entry name" value="EF_HAND_1"/>
    <property type="match status" value="1"/>
</dbReference>
<sequence length="136" mass="14929">MAESKPASMFSLIQRISGAGDGAGSDDEDGQRNNDDDDDDGDDDDDNDDDDEDDDNEEDKLAFIEQNPPLAAILDKWWQSCLTLLDGDRNGTIERGEYVNLYKRLIFGTSRMYGKKAKLSDDIDALIETGNATAAA</sequence>